<dbReference type="SMART" id="SM00283">
    <property type="entry name" value="MA"/>
    <property type="match status" value="1"/>
</dbReference>
<feature type="domain" description="Methyl-accepting transducer" evidence="9">
    <location>
        <begin position="348"/>
        <end position="584"/>
    </location>
</feature>
<evidence type="ECO:0000256" key="4">
    <source>
        <dbReference type="ARBA" id="ARBA00023136"/>
    </source>
</evidence>
<evidence type="ECO:0000256" key="5">
    <source>
        <dbReference type="ARBA" id="ARBA00023224"/>
    </source>
</evidence>
<dbReference type="STRING" id="1122206.SAMN02745753_01295"/>
<keyword evidence="2 8" id="KW-0812">Transmembrane</keyword>
<feature type="transmembrane region" description="Helical" evidence="8">
    <location>
        <begin position="7"/>
        <end position="26"/>
    </location>
</feature>
<dbReference type="FunFam" id="1.10.287.950:FF:000001">
    <property type="entry name" value="Methyl-accepting chemotaxis sensory transducer"/>
    <property type="match status" value="1"/>
</dbReference>
<comment type="subcellular location">
    <subcellularLocation>
        <location evidence="1">Membrane</location>
        <topology evidence="1">Multi-pass membrane protein</topology>
    </subcellularLocation>
</comment>
<reference evidence="12" key="1">
    <citation type="submission" date="2016-11" db="EMBL/GenBank/DDBJ databases">
        <authorList>
            <person name="Varghese N."/>
            <person name="Submissions S."/>
        </authorList>
    </citation>
    <scope>NUCLEOTIDE SEQUENCE [LARGE SCALE GENOMIC DNA]</scope>
    <source>
        <strain evidence="12">DSM 16579</strain>
    </source>
</reference>
<dbReference type="SUPFAM" id="SSF58104">
    <property type="entry name" value="Methyl-accepting chemotaxis protein (MCP) signaling domain"/>
    <property type="match status" value="1"/>
</dbReference>
<dbReference type="RefSeq" id="WP_072838900.1">
    <property type="nucleotide sequence ID" value="NZ_FQVF01000005.1"/>
</dbReference>
<keyword evidence="12" id="KW-1185">Reference proteome</keyword>
<organism evidence="11 12">
    <name type="scientific">Marinomonas polaris DSM 16579</name>
    <dbReference type="NCBI Taxonomy" id="1122206"/>
    <lineage>
        <taxon>Bacteria</taxon>
        <taxon>Pseudomonadati</taxon>
        <taxon>Pseudomonadota</taxon>
        <taxon>Gammaproteobacteria</taxon>
        <taxon>Oceanospirillales</taxon>
        <taxon>Oceanospirillaceae</taxon>
        <taxon>Marinomonas</taxon>
    </lineage>
</organism>
<dbReference type="CDD" id="cd11386">
    <property type="entry name" value="MCP_signal"/>
    <property type="match status" value="1"/>
</dbReference>
<evidence type="ECO:0000256" key="8">
    <source>
        <dbReference type="SAM" id="Phobius"/>
    </source>
</evidence>
<dbReference type="PANTHER" id="PTHR32089">
    <property type="entry name" value="METHYL-ACCEPTING CHEMOTAXIS PROTEIN MCPB"/>
    <property type="match status" value="1"/>
</dbReference>
<dbReference type="GO" id="GO:0016020">
    <property type="term" value="C:membrane"/>
    <property type="evidence" value="ECO:0007669"/>
    <property type="project" value="UniProtKB-SubCell"/>
</dbReference>
<dbReference type="InterPro" id="IPR003660">
    <property type="entry name" value="HAMP_dom"/>
</dbReference>
<keyword evidence="5 7" id="KW-0807">Transducer</keyword>
<evidence type="ECO:0000256" key="6">
    <source>
        <dbReference type="ARBA" id="ARBA00029447"/>
    </source>
</evidence>
<keyword evidence="3 8" id="KW-1133">Transmembrane helix</keyword>
<feature type="transmembrane region" description="Helical" evidence="8">
    <location>
        <begin position="265"/>
        <end position="288"/>
    </location>
</feature>
<sequence length="620" mass="67825">MLIKHKLILNTVLLVVALVAMLGLFYSTQSNLEKLNYAKNLVVHQQVNMLTLRRNEKDFLARLDLSYETKFNETMTSLFADQTLLENVMSDFAIDTDTLLELTGDFKEYQTDFTSVVTASKVLGLTPETGLQGELRGAVHNIESELSALNQDALLVTMLQLRRHEKDFMLRSNPKYIASFNKTLDQLESNLPSASLPADKVQLLVSLSDQYRKGFNQYADGKKALGLTSKEGKLLAMRESIHKTETALDSLEAQLTSVIQAKTSFAMMMTTILCGVIIVVGVFVAWIINRTINSALNTIQTTMRDIQTTHNIGLRVDLPAKDEIGFVASSINDMLTDFSRVIANANLTVQEMNTTTMQLSQNAARTSDDAQKQRAETDMVAVSVTEMVGTVEDISRSMEMAAAKAHSTQENARQGQSKVNSAIDRIRQLSDRLEGSVETVSALAKESESIGTVLNVIQGIAEQTNLLALNAAIEAARAGEQGRGFAVVADEVRALASRTHSATEEISDIIVTLQERTKGIVALMENCRQDGVLSRDEAATTGTVLEQIILDVEEISDMAGSVSTAIEQQTIAANEISKNVDTIREITEDTSESVALNSKASQAIADQAESLNRSISIFKV</sequence>
<evidence type="ECO:0000256" key="7">
    <source>
        <dbReference type="PROSITE-ProRule" id="PRU00284"/>
    </source>
</evidence>
<dbReference type="EMBL" id="FQVF01000005">
    <property type="protein sequence ID" value="SHF08337.1"/>
    <property type="molecule type" value="Genomic_DNA"/>
</dbReference>
<proteinExistence type="inferred from homology"/>
<keyword evidence="4 8" id="KW-0472">Membrane</keyword>
<dbReference type="InterPro" id="IPR004089">
    <property type="entry name" value="MCPsignal_dom"/>
</dbReference>
<dbReference type="PROSITE" id="PS50885">
    <property type="entry name" value="HAMP"/>
    <property type="match status" value="1"/>
</dbReference>
<dbReference type="SMART" id="SM01358">
    <property type="entry name" value="HBM"/>
    <property type="match status" value="1"/>
</dbReference>
<evidence type="ECO:0000259" key="9">
    <source>
        <dbReference type="PROSITE" id="PS50111"/>
    </source>
</evidence>
<evidence type="ECO:0000313" key="11">
    <source>
        <dbReference type="EMBL" id="SHF08337.1"/>
    </source>
</evidence>
<comment type="similarity">
    <text evidence="6">Belongs to the methyl-accepting chemotaxis (MCP) protein family.</text>
</comment>
<protein>
    <submittedName>
        <fullName evidence="11">Methyl-accepting chemotaxis protein</fullName>
    </submittedName>
</protein>
<dbReference type="Pfam" id="PF00015">
    <property type="entry name" value="MCPsignal"/>
    <property type="match status" value="1"/>
</dbReference>
<dbReference type="Gene3D" id="1.10.287.950">
    <property type="entry name" value="Methyl-accepting chemotaxis protein"/>
    <property type="match status" value="1"/>
</dbReference>
<dbReference type="InterPro" id="IPR032255">
    <property type="entry name" value="HBM"/>
</dbReference>
<dbReference type="Proteomes" id="UP000184517">
    <property type="component" value="Unassembled WGS sequence"/>
</dbReference>
<feature type="domain" description="HAMP" evidence="10">
    <location>
        <begin position="290"/>
        <end position="343"/>
    </location>
</feature>
<dbReference type="SMART" id="SM00304">
    <property type="entry name" value="HAMP"/>
    <property type="match status" value="1"/>
</dbReference>
<accession>A0A1M4YRQ4</accession>
<dbReference type="GO" id="GO:0007165">
    <property type="term" value="P:signal transduction"/>
    <property type="evidence" value="ECO:0007669"/>
    <property type="project" value="UniProtKB-KW"/>
</dbReference>
<dbReference type="AlphaFoldDB" id="A0A1M4YRQ4"/>
<evidence type="ECO:0000256" key="3">
    <source>
        <dbReference type="ARBA" id="ARBA00022989"/>
    </source>
</evidence>
<dbReference type="PANTHER" id="PTHR32089:SF119">
    <property type="entry name" value="METHYL-ACCEPTING CHEMOTAXIS PROTEIN CTPL"/>
    <property type="match status" value="1"/>
</dbReference>
<dbReference type="PROSITE" id="PS50111">
    <property type="entry name" value="CHEMOTAXIS_TRANSDUC_2"/>
    <property type="match status" value="1"/>
</dbReference>
<evidence type="ECO:0000256" key="2">
    <source>
        <dbReference type="ARBA" id="ARBA00022692"/>
    </source>
</evidence>
<name>A0A1M4YRQ4_9GAMM</name>
<gene>
    <name evidence="11" type="ORF">SAMN02745753_01295</name>
</gene>
<dbReference type="Gene3D" id="6.10.340.10">
    <property type="match status" value="1"/>
</dbReference>
<dbReference type="OrthoDB" id="8724845at2"/>
<evidence type="ECO:0000256" key="1">
    <source>
        <dbReference type="ARBA" id="ARBA00004141"/>
    </source>
</evidence>
<evidence type="ECO:0000313" key="12">
    <source>
        <dbReference type="Proteomes" id="UP000184517"/>
    </source>
</evidence>
<evidence type="ECO:0000259" key="10">
    <source>
        <dbReference type="PROSITE" id="PS50885"/>
    </source>
</evidence>
<dbReference type="GO" id="GO:0006935">
    <property type="term" value="P:chemotaxis"/>
    <property type="evidence" value="ECO:0007669"/>
    <property type="project" value="UniProtKB-ARBA"/>
</dbReference>